<proteinExistence type="predicted"/>
<evidence type="ECO:0000313" key="3">
    <source>
        <dbReference type="Proteomes" id="UP000039865"/>
    </source>
</evidence>
<dbReference type="Proteomes" id="UP000039865">
    <property type="component" value="Unassembled WGS sequence"/>
</dbReference>
<dbReference type="AlphaFoldDB" id="A0A078BDZ1"/>
<evidence type="ECO:0000313" key="2">
    <source>
        <dbReference type="EMBL" id="CDW91798.1"/>
    </source>
</evidence>
<reference evidence="2 3" key="1">
    <citation type="submission" date="2014-06" db="EMBL/GenBank/DDBJ databases">
        <authorList>
            <person name="Swart Estienne"/>
        </authorList>
    </citation>
    <scope>NUCLEOTIDE SEQUENCE [LARGE SCALE GENOMIC DNA]</scope>
    <source>
        <strain evidence="2 3">130c</strain>
    </source>
</reference>
<keyword evidence="3" id="KW-1185">Reference proteome</keyword>
<organism evidence="2 3">
    <name type="scientific">Stylonychia lemnae</name>
    <name type="common">Ciliate</name>
    <dbReference type="NCBI Taxonomy" id="5949"/>
    <lineage>
        <taxon>Eukaryota</taxon>
        <taxon>Sar</taxon>
        <taxon>Alveolata</taxon>
        <taxon>Ciliophora</taxon>
        <taxon>Intramacronucleata</taxon>
        <taxon>Spirotrichea</taxon>
        <taxon>Stichotrichia</taxon>
        <taxon>Sporadotrichida</taxon>
        <taxon>Oxytrichidae</taxon>
        <taxon>Stylonychinae</taxon>
        <taxon>Stylonychia</taxon>
    </lineage>
</organism>
<keyword evidence="1" id="KW-0812">Transmembrane</keyword>
<feature type="transmembrane region" description="Helical" evidence="1">
    <location>
        <begin position="650"/>
        <end position="674"/>
    </location>
</feature>
<evidence type="ECO:0000256" key="1">
    <source>
        <dbReference type="SAM" id="Phobius"/>
    </source>
</evidence>
<accession>A0A078BDZ1</accession>
<protein>
    <recommendedName>
        <fullName evidence="4">Transmembrane protein</fullName>
    </recommendedName>
</protein>
<sequence length="721" mass="84409">MDIKEYIILVQQASHQFKTNKNIRSDADKQKGKLLKSNQNQQFEINDINIEPESFSSISGSASISASNSSGLSQSLRQKQLIDENEVPRSLQNLKKAIYIFFLILIGTSFSVLAVNQIQNQQFQKDSAIVTHAITIAGNFNYQRLAYRMMLSTVKIPEKEVRFNLQYLQQQIDQFFDRLKIDVNQVTDEDDIINQELRDMMELQKSQNKGDQFQYLVLIITMSCISITFLSAFGMVPVTSSLDNEAEYILVQWMHIERKTKLQCLNQIKVFLEIWNDEQNEQVQIKTKQPIIDERDLELLNETVSFNYHSAQQSLQSKLPPITQKKHTFQSRKQQLQEYNVDRESYIFSSYIVDSIIRSDANLNNKQNQESIVEEFEDQTSKISQKENKTNIKGINLNELNRKDSYQTAEYSTIQQQNQDLKSIFRLRKIKKIILIFGFSFVILGFYLTFYFISARIFESSKESFNFIFNFSRRPACLANSVNFMIETFVQNRTILVGFNQQKIQDFINQTCMSFEQVLQEYQQKPPTQLQSIHNQINLINSDQVCSIVFKNQPDVISQCLQFNNGEFNNGLSNVIMGIYYFIQKEFVSYYSFEGMQWLRTNQFLDQHEFQTKNQDSVIQLFKYVIPMSSYLESIVRDSLKDYQDNLMQIYLIIFAIFMVFLLISLIVSVRTIIQHLKTLVIRTKLLVKIIPSDALPGIAKQIKREQIRKDQKINKEIFDD</sequence>
<dbReference type="InParanoid" id="A0A078BDZ1"/>
<name>A0A078BDZ1_STYLE</name>
<gene>
    <name evidence="2" type="primary">Contig4637.g4954</name>
    <name evidence="2" type="ORF">STYLEM_20959</name>
</gene>
<dbReference type="EMBL" id="CCKQ01019761">
    <property type="protein sequence ID" value="CDW91798.1"/>
    <property type="molecule type" value="Genomic_DNA"/>
</dbReference>
<feature type="transmembrane region" description="Helical" evidence="1">
    <location>
        <begin position="433"/>
        <end position="453"/>
    </location>
</feature>
<keyword evidence="1" id="KW-0472">Membrane</keyword>
<feature type="transmembrane region" description="Helical" evidence="1">
    <location>
        <begin position="213"/>
        <end position="236"/>
    </location>
</feature>
<feature type="transmembrane region" description="Helical" evidence="1">
    <location>
        <begin position="97"/>
        <end position="115"/>
    </location>
</feature>
<evidence type="ECO:0008006" key="4">
    <source>
        <dbReference type="Google" id="ProtNLM"/>
    </source>
</evidence>
<keyword evidence="1" id="KW-1133">Transmembrane helix</keyword>